<gene>
    <name evidence="6" type="ORF">CWB98_08215</name>
</gene>
<evidence type="ECO:0000313" key="6">
    <source>
        <dbReference type="EMBL" id="TMP37933.1"/>
    </source>
</evidence>
<feature type="transmembrane region" description="Helical" evidence="5">
    <location>
        <begin position="86"/>
        <end position="109"/>
    </location>
</feature>
<comment type="subcellular location">
    <subcellularLocation>
        <location evidence="1">Membrane</location>
        <topology evidence="1">Multi-pass membrane protein</topology>
    </subcellularLocation>
</comment>
<dbReference type="Pfam" id="PF04172">
    <property type="entry name" value="LrgB"/>
    <property type="match status" value="1"/>
</dbReference>
<evidence type="ECO:0000313" key="7">
    <source>
        <dbReference type="Proteomes" id="UP000306719"/>
    </source>
</evidence>
<evidence type="ECO:0000256" key="2">
    <source>
        <dbReference type="ARBA" id="ARBA00022692"/>
    </source>
</evidence>
<keyword evidence="2 5" id="KW-0812">Transmembrane</keyword>
<comment type="caution">
    <text evidence="6">The sequence shown here is derived from an EMBL/GenBank/DDBJ whole genome shotgun (WGS) entry which is preliminary data.</text>
</comment>
<reference evidence="7" key="2">
    <citation type="submission" date="2019-06" db="EMBL/GenBank/DDBJ databases">
        <title>Co-occurence of chitin degradation, pigmentation and bioactivity in marine Pseudoalteromonas.</title>
        <authorList>
            <person name="Sonnenschein E.C."/>
            <person name="Bech P.K."/>
        </authorList>
    </citation>
    <scope>NUCLEOTIDE SEQUENCE [LARGE SCALE GENOMIC DNA]</scope>
    <source>
        <strain evidence="7">S2599</strain>
    </source>
</reference>
<proteinExistence type="predicted"/>
<dbReference type="OrthoDB" id="9811701at2"/>
<evidence type="ECO:0000256" key="5">
    <source>
        <dbReference type="SAM" id="Phobius"/>
    </source>
</evidence>
<organism evidence="6 7">
    <name type="scientific">Pseudoalteromonas rubra</name>
    <dbReference type="NCBI Taxonomy" id="43658"/>
    <lineage>
        <taxon>Bacteria</taxon>
        <taxon>Pseudomonadati</taxon>
        <taxon>Pseudomonadota</taxon>
        <taxon>Gammaproteobacteria</taxon>
        <taxon>Alteromonadales</taxon>
        <taxon>Pseudoalteromonadaceae</taxon>
        <taxon>Pseudoalteromonas</taxon>
    </lineage>
</organism>
<feature type="transmembrane region" description="Helical" evidence="5">
    <location>
        <begin position="61"/>
        <end position="80"/>
    </location>
</feature>
<evidence type="ECO:0008006" key="8">
    <source>
        <dbReference type="Google" id="ProtNLM"/>
    </source>
</evidence>
<keyword evidence="4 5" id="KW-0472">Membrane</keyword>
<dbReference type="AlphaFoldDB" id="A0A5S3X143"/>
<dbReference type="GO" id="GO:0016020">
    <property type="term" value="C:membrane"/>
    <property type="evidence" value="ECO:0007669"/>
    <property type="project" value="UniProtKB-SubCell"/>
</dbReference>
<dbReference type="InterPro" id="IPR007300">
    <property type="entry name" value="CidB/LrgB"/>
</dbReference>
<protein>
    <recommendedName>
        <fullName evidence="8">LrgB family protein</fullName>
    </recommendedName>
</protein>
<evidence type="ECO:0000256" key="4">
    <source>
        <dbReference type="ARBA" id="ARBA00023136"/>
    </source>
</evidence>
<dbReference type="PANTHER" id="PTHR30249:SF0">
    <property type="entry name" value="PLASTIDAL GLYCOLATE_GLYCERATE TRANSLOCATOR 1, CHLOROPLASTIC"/>
    <property type="match status" value="1"/>
</dbReference>
<name>A0A5S3X143_9GAMM</name>
<dbReference type="Proteomes" id="UP000306719">
    <property type="component" value="Unassembled WGS sequence"/>
</dbReference>
<feature type="transmembrane region" description="Helical" evidence="5">
    <location>
        <begin position="29"/>
        <end position="49"/>
    </location>
</feature>
<accession>A0A5S3X143</accession>
<dbReference type="PANTHER" id="PTHR30249">
    <property type="entry name" value="PUTATIVE SEROTONIN TRANSPORTER"/>
    <property type="match status" value="1"/>
</dbReference>
<feature type="transmembrane region" description="Helical" evidence="5">
    <location>
        <begin position="116"/>
        <end position="136"/>
    </location>
</feature>
<dbReference type="RefSeq" id="WP_138544407.1">
    <property type="nucleotide sequence ID" value="NZ_PNCJ01000012.1"/>
</dbReference>
<feature type="transmembrane region" description="Helical" evidence="5">
    <location>
        <begin position="177"/>
        <end position="193"/>
    </location>
</feature>
<dbReference type="EMBL" id="PNCJ01000012">
    <property type="protein sequence ID" value="TMP37933.1"/>
    <property type="molecule type" value="Genomic_DNA"/>
</dbReference>
<evidence type="ECO:0000256" key="1">
    <source>
        <dbReference type="ARBA" id="ARBA00004141"/>
    </source>
</evidence>
<feature type="transmembrane region" description="Helical" evidence="5">
    <location>
        <begin position="199"/>
        <end position="225"/>
    </location>
</feature>
<evidence type="ECO:0000256" key="3">
    <source>
        <dbReference type="ARBA" id="ARBA00022989"/>
    </source>
</evidence>
<reference evidence="6 7" key="1">
    <citation type="submission" date="2018-01" db="EMBL/GenBank/DDBJ databases">
        <authorList>
            <person name="Paulsen S."/>
            <person name="Gram L.K."/>
        </authorList>
    </citation>
    <scope>NUCLEOTIDE SEQUENCE [LARGE SCALE GENOMIC DNA]</scope>
    <source>
        <strain evidence="6 7">S2599</strain>
    </source>
</reference>
<sequence>MINLLVGCTFTVVLFALMRQVNQRWQSPLLNPVLLCIVTLSTTLLLGDIDYIDYRNATQPVSFFLEVAVVALALPLYQQLHTIRPYLLLIGLTSFIGITCATLIAFWLCQLFSAPYTLTASLMALSVTTPITLIVTDSLNGLPGVAAIMVILIGVLGGVFGLSLLTLAGVTKPQAKGIALGVACHAIGTAAAMEHHPAAGAFASAAMIISAVITASWVPMLFALLQGIIS</sequence>
<feature type="transmembrane region" description="Helical" evidence="5">
    <location>
        <begin position="142"/>
        <end position="165"/>
    </location>
</feature>
<keyword evidence="3 5" id="KW-1133">Transmembrane helix</keyword>